<dbReference type="RefSeq" id="WP_025015336.1">
    <property type="nucleotide sequence ID" value="NZ_AZFU01000015.1"/>
</dbReference>
<dbReference type="Pfam" id="PF14337">
    <property type="entry name" value="Abi_alpha"/>
    <property type="match status" value="1"/>
</dbReference>
<evidence type="ECO:0000313" key="2">
    <source>
        <dbReference type="Proteomes" id="UP000051307"/>
    </source>
</evidence>
<gene>
    <name evidence="1" type="ORF">FC59_GL000277</name>
</gene>
<evidence type="ECO:0008006" key="3">
    <source>
        <dbReference type="Google" id="ProtNLM"/>
    </source>
</evidence>
<reference evidence="1 2" key="1">
    <citation type="journal article" date="2015" name="Genome Announc.">
        <title>Expanding the biotechnology potential of lactobacilli through comparative genomics of 213 strains and associated genera.</title>
        <authorList>
            <person name="Sun Z."/>
            <person name="Harris H.M."/>
            <person name="McCann A."/>
            <person name="Guo C."/>
            <person name="Argimon S."/>
            <person name="Zhang W."/>
            <person name="Yang X."/>
            <person name="Jeffery I.B."/>
            <person name="Cooney J.C."/>
            <person name="Kagawa T.F."/>
            <person name="Liu W."/>
            <person name="Song Y."/>
            <person name="Salvetti E."/>
            <person name="Wrobel A."/>
            <person name="Rasinkangas P."/>
            <person name="Parkhill J."/>
            <person name="Rea M.C."/>
            <person name="O'Sullivan O."/>
            <person name="Ritari J."/>
            <person name="Douillard F.P."/>
            <person name="Paul Ross R."/>
            <person name="Yang R."/>
            <person name="Briner A.E."/>
            <person name="Felis G.E."/>
            <person name="de Vos W.M."/>
            <person name="Barrangou R."/>
            <person name="Klaenhammer T.R."/>
            <person name="Caufield P.W."/>
            <person name="Cui Y."/>
            <person name="Zhang H."/>
            <person name="O'Toole P.W."/>
        </authorList>
    </citation>
    <scope>NUCLEOTIDE SEQUENCE [LARGE SCALE GENOMIC DNA]</scope>
    <source>
        <strain evidence="1 2">DSM 16761</strain>
    </source>
</reference>
<dbReference type="PATRIC" id="fig|1423767.3.peg.289"/>
<evidence type="ECO:0000313" key="1">
    <source>
        <dbReference type="EMBL" id="KRM05049.1"/>
    </source>
</evidence>
<dbReference type="eggNOG" id="ENOG5032YK2">
    <property type="taxonomic scope" value="Bacteria"/>
</dbReference>
<dbReference type="OrthoDB" id="2322805at2"/>
<organism evidence="1 2">
    <name type="scientific">Lactobacillus kitasatonis DSM 16761 = JCM 1039</name>
    <dbReference type="NCBI Taxonomy" id="1423767"/>
    <lineage>
        <taxon>Bacteria</taxon>
        <taxon>Bacillati</taxon>
        <taxon>Bacillota</taxon>
        <taxon>Bacilli</taxon>
        <taxon>Lactobacillales</taxon>
        <taxon>Lactobacillaceae</taxon>
        <taxon>Lactobacillus</taxon>
    </lineage>
</organism>
<sequence>MFDPNMLKNIFDPNTLKVIKDLTPESTRELLFNPAANEVGKGVGAILSILFSPLLALNVIEKQALAKFTNKIANKINKIPEEDQDFSKPGLALKALEEARYQINNELLQDMFSSLLASGVNRQKNEDITPRYATVLSQIGYKDAVFLQEINDQDYHYFPIGHLRYTNISKSEYIEVTDRYLCNNNNEIKRIPTESIDVLQSLGIIQQEDNHYKTGGEFDKKYALLESYLQTQDKYKANNDNDIPFVRMIPGQIQPTDFGNNLLYCIFG</sequence>
<accession>A0A0R1VQN0</accession>
<comment type="caution">
    <text evidence="1">The sequence shown here is derived from an EMBL/GenBank/DDBJ whole genome shotgun (WGS) entry which is preliminary data.</text>
</comment>
<name>A0A0R1VQN0_9LACO</name>
<protein>
    <recommendedName>
        <fullName evidence="3">DUF4393 domain-containing protein</fullName>
    </recommendedName>
</protein>
<proteinExistence type="predicted"/>
<dbReference type="AlphaFoldDB" id="A0A0R1VQN0"/>
<dbReference type="EMBL" id="AZFU01000015">
    <property type="protein sequence ID" value="KRM05049.1"/>
    <property type="molecule type" value="Genomic_DNA"/>
</dbReference>
<dbReference type="InterPro" id="IPR025506">
    <property type="entry name" value="Abi_alpha"/>
</dbReference>
<dbReference type="Proteomes" id="UP000051307">
    <property type="component" value="Unassembled WGS sequence"/>
</dbReference>